<evidence type="ECO:0000259" key="5">
    <source>
        <dbReference type="PROSITE" id="PS51081"/>
    </source>
</evidence>
<evidence type="ECO:0000256" key="3">
    <source>
        <dbReference type="ARBA" id="ARBA00022833"/>
    </source>
</evidence>
<dbReference type="Gene3D" id="3.30.40.10">
    <property type="entry name" value="Zinc/RING finger domain, C3HC4 (zinc finger)"/>
    <property type="match status" value="1"/>
</dbReference>
<dbReference type="UniPathway" id="UPA00143"/>
<evidence type="ECO:0000256" key="2">
    <source>
        <dbReference type="ARBA" id="ARBA00022771"/>
    </source>
</evidence>
<dbReference type="PROSITE" id="PS51081">
    <property type="entry name" value="ZF_SIAH"/>
    <property type="match status" value="1"/>
</dbReference>
<proteinExistence type="predicted"/>
<dbReference type="GO" id="GO:0008270">
    <property type="term" value="F:zinc ion binding"/>
    <property type="evidence" value="ECO:0007669"/>
    <property type="project" value="UniProtKB-KW"/>
</dbReference>
<gene>
    <name evidence="6" type="ORF">g.27070</name>
</gene>
<organism evidence="6">
    <name type="scientific">Graphocephala atropunctata</name>
    <dbReference type="NCBI Taxonomy" id="36148"/>
    <lineage>
        <taxon>Eukaryota</taxon>
        <taxon>Metazoa</taxon>
        <taxon>Ecdysozoa</taxon>
        <taxon>Arthropoda</taxon>
        <taxon>Hexapoda</taxon>
        <taxon>Insecta</taxon>
        <taxon>Pterygota</taxon>
        <taxon>Neoptera</taxon>
        <taxon>Paraneoptera</taxon>
        <taxon>Hemiptera</taxon>
        <taxon>Auchenorrhyncha</taxon>
        <taxon>Membracoidea</taxon>
        <taxon>Cicadellidae</taxon>
        <taxon>Cicadellinae</taxon>
        <taxon>Cicadellini</taxon>
        <taxon>Graphocephala</taxon>
    </lineage>
</organism>
<keyword evidence="3" id="KW-0862">Zinc</keyword>
<keyword evidence="2 4" id="KW-0863">Zinc-finger</keyword>
<reference evidence="6" key="1">
    <citation type="submission" date="2015-11" db="EMBL/GenBank/DDBJ databases">
        <title>De novo transcriptome assembly of four potential Pierce s Disease insect vectors from Arizona vineyards.</title>
        <authorList>
            <person name="Tassone E.E."/>
        </authorList>
    </citation>
    <scope>NUCLEOTIDE SEQUENCE</scope>
</reference>
<dbReference type="AlphaFoldDB" id="A0A1B6LZG0"/>
<protein>
    <recommendedName>
        <fullName evidence="5">SIAH-type domain-containing protein</fullName>
    </recommendedName>
</protein>
<accession>A0A1B6LZG0</accession>
<feature type="domain" description="SIAH-type" evidence="5">
    <location>
        <begin position="299"/>
        <end position="362"/>
    </location>
</feature>
<sequence>LNMAISKCPSLQGIKRKCIKMKLNKAIEEIVRKMVKESPRNVTICQTQTQAHYQALVNPRMSGNYPPLRSNGSLPYQCRSHGPFGCCCLPADPMSSFWAPSMSGENHTNAGFPTNYGNASMLQSNYTPLSVSQAPMLSNNQLVPYTSQALQPLPGFNRINRSGEGPGREDFPNLKCALTNPVPDYDSEEQESTLANSLQNQSVSLPYLLEPEVTLETVNLSLKNPSALECLANTAMTMSQQGVQDQWTSSSYNRNQIEWNPEINYSDQKPEFNMGYPGNMKKTTQEIPTWNHFLEQITNSSVPNQNSKVECKFGCKLVYTCTSDQMFHETHCLMQPFACPLPDCSWYSQLWQLETHISNVHNEIQTNTEGNFILNFGSESYNSCYGAGSSNTGPKKLCFLQLINNRLFVISVLGNFQSMQIYVYIQYLNDHYEWMNTAALEVYHEDGTLHKWTGRVHQLSHSAMHLISRQGCLVFNITIDQLAASPFLLHTRIRSHDFG</sequence>
<keyword evidence="1" id="KW-0479">Metal-binding</keyword>
<evidence type="ECO:0000256" key="1">
    <source>
        <dbReference type="ARBA" id="ARBA00022723"/>
    </source>
</evidence>
<dbReference type="InterPro" id="IPR013010">
    <property type="entry name" value="Znf_SIAH"/>
</dbReference>
<evidence type="ECO:0000313" key="6">
    <source>
        <dbReference type="EMBL" id="JAT29072.1"/>
    </source>
</evidence>
<dbReference type="GO" id="GO:0016567">
    <property type="term" value="P:protein ubiquitination"/>
    <property type="evidence" value="ECO:0007669"/>
    <property type="project" value="UniProtKB-UniPathway"/>
</dbReference>
<evidence type="ECO:0000256" key="4">
    <source>
        <dbReference type="PROSITE-ProRule" id="PRU00455"/>
    </source>
</evidence>
<dbReference type="Pfam" id="PF21361">
    <property type="entry name" value="Sina_ZnF"/>
    <property type="match status" value="1"/>
</dbReference>
<name>A0A1B6LZG0_9HEMI</name>
<dbReference type="InterPro" id="IPR013083">
    <property type="entry name" value="Znf_RING/FYVE/PHD"/>
</dbReference>
<feature type="non-terminal residue" evidence="6">
    <location>
        <position position="1"/>
    </location>
</feature>
<dbReference type="EMBL" id="GEBQ01010905">
    <property type="protein sequence ID" value="JAT29072.1"/>
    <property type="molecule type" value="Transcribed_RNA"/>
</dbReference>